<feature type="compositionally biased region" description="Polar residues" evidence="1">
    <location>
        <begin position="300"/>
        <end position="312"/>
    </location>
</feature>
<feature type="compositionally biased region" description="Basic and acidic residues" evidence="1">
    <location>
        <begin position="407"/>
        <end position="418"/>
    </location>
</feature>
<feature type="region of interest" description="Disordered" evidence="1">
    <location>
        <begin position="521"/>
        <end position="597"/>
    </location>
</feature>
<reference evidence="3 4" key="1">
    <citation type="journal article" date="2019" name="Sci. Data">
        <title>Hybrid genome assembly and annotation of Danionella translucida.</title>
        <authorList>
            <person name="Kadobianskyi M."/>
            <person name="Schulze L."/>
            <person name="Schuelke M."/>
            <person name="Judkewitz B."/>
        </authorList>
    </citation>
    <scope>NUCLEOTIDE SEQUENCE [LARGE SCALE GENOMIC DNA]</scope>
    <source>
        <strain evidence="3 4">Bolton</strain>
    </source>
</reference>
<dbReference type="PANTHER" id="PTHR22427:SF8">
    <property type="entry name" value="PROLINE-RICH PROTEIN 36"/>
    <property type="match status" value="1"/>
</dbReference>
<name>A0A553QRT1_9TELE</name>
<feature type="region of interest" description="Disordered" evidence="1">
    <location>
        <begin position="115"/>
        <end position="151"/>
    </location>
</feature>
<feature type="compositionally biased region" description="Polar residues" evidence="1">
    <location>
        <begin position="319"/>
        <end position="332"/>
    </location>
</feature>
<dbReference type="EMBL" id="SRMA01025600">
    <property type="protein sequence ID" value="TRY92674.1"/>
    <property type="molecule type" value="Genomic_DNA"/>
</dbReference>
<feature type="domain" description="BTB/POZ" evidence="2">
    <location>
        <begin position="884"/>
        <end position="928"/>
    </location>
</feature>
<feature type="region of interest" description="Disordered" evidence="1">
    <location>
        <begin position="737"/>
        <end position="836"/>
    </location>
</feature>
<feature type="compositionally biased region" description="Basic and acidic residues" evidence="1">
    <location>
        <begin position="716"/>
        <end position="725"/>
    </location>
</feature>
<organism evidence="3 4">
    <name type="scientific">Danionella cerebrum</name>
    <dbReference type="NCBI Taxonomy" id="2873325"/>
    <lineage>
        <taxon>Eukaryota</taxon>
        <taxon>Metazoa</taxon>
        <taxon>Chordata</taxon>
        <taxon>Craniata</taxon>
        <taxon>Vertebrata</taxon>
        <taxon>Euteleostomi</taxon>
        <taxon>Actinopterygii</taxon>
        <taxon>Neopterygii</taxon>
        <taxon>Teleostei</taxon>
        <taxon>Ostariophysi</taxon>
        <taxon>Cypriniformes</taxon>
        <taxon>Danionidae</taxon>
        <taxon>Danioninae</taxon>
        <taxon>Danionella</taxon>
    </lineage>
</organism>
<dbReference type="Pfam" id="PF15363">
    <property type="entry name" value="BTBD8_C"/>
    <property type="match status" value="1"/>
</dbReference>
<feature type="compositionally biased region" description="Basic and acidic residues" evidence="1">
    <location>
        <begin position="426"/>
        <end position="436"/>
    </location>
</feature>
<sequence>MEESEPEATPTAESAQEAVASSFGRQEDVYVEGPNIISQNNLVVSEAHESPSKALSASPIVSLESDEHVSVEHNDELVEAVAPTFVEATEQETIAKIPCGVEFAEKVEPINTECFEDAEEEEKEGSQQISVSEMSGTQPTEESRPGSAGLAGSVWRAGALFSELDSEDVSCSQHGASELSAPGVLEGTESMDDLGEASLKGADGEGASVGSPDFEKVPDILNNEDEDDSDRVCDMDVGSERAEDSHKQIHDYDEEDEDVEMASEGVTESGLESYGNADEDDLTDDYRLDNLNRIQPPPSSINSSAGPWNQASCLVDAPQPSTTILTSPSSGSCLGDPETQEQLPVQASLDASFEKGPTFPLSCNISEPAQTLQLQSSLTSEETDICPKPDLTQTCMSGMPVEQTSDSTKDASKPDYVKDGLFSTETHSEGDLEQTHLKPIPDVQSNMQDLDGQLDHADEEEEPETLPADDLLGGQAATVSSSATEDEASETEGEMQINDLEAEIPAIENSYRSAAVTQNLSTLEEREETGGENEVIGGGGGNETPQSATSAASYGFDYMTSSSNAQSSAESCSKSPGIFSLENEDQLPDEAKDPSLLNELTLMPTSAAEETIVSVKEGDIQSHQETQDMFCGESVAVPVKSGLTDPSSPPHLEEEQGAETQPPYYSTVCEKTDGPVEAPATPSGDPAKAGATASRAREPGNKGGDTSGTENDEEEESRKLLELQLKQQEEELMQRQQIMNWQKELQQQPPKPKAHTPVLLSPTTPLTTIYETVEKSDDDEETLDQSSSLCPKEDRKKNGSNICSHHTRTSESITLNRETPPDLKIQSPVGSPERPPPLEFDWGKKVDIVQQLINQTLLLTGDGCSPLLLLPGGAGGTLSPLESSLWPNLLPPLTPPSATVTSVSSFSPEATGSSAQGEWTVVELETHH</sequence>
<feature type="region of interest" description="Disordered" evidence="1">
    <location>
        <begin position="616"/>
        <end position="725"/>
    </location>
</feature>
<gene>
    <name evidence="3" type="ORF">DNTS_007715</name>
</gene>
<evidence type="ECO:0000259" key="2">
    <source>
        <dbReference type="Pfam" id="PF15363"/>
    </source>
</evidence>
<dbReference type="PANTHER" id="PTHR22427">
    <property type="entry name" value="GH15728P"/>
    <property type="match status" value="1"/>
</dbReference>
<feature type="compositionally biased region" description="Polar residues" evidence="1">
    <location>
        <begin position="391"/>
        <end position="406"/>
    </location>
</feature>
<keyword evidence="4" id="KW-1185">Reference proteome</keyword>
<feature type="compositionally biased region" description="Acidic residues" evidence="1">
    <location>
        <begin position="252"/>
        <end position="261"/>
    </location>
</feature>
<feature type="compositionally biased region" description="Acidic residues" evidence="1">
    <location>
        <begin position="484"/>
        <end position="493"/>
    </location>
</feature>
<feature type="region of interest" description="Disordered" evidence="1">
    <location>
        <begin position="1"/>
        <end position="25"/>
    </location>
</feature>
<comment type="caution">
    <text evidence="3">The sequence shown here is derived from an EMBL/GenBank/DDBJ whole genome shotgun (WGS) entry which is preliminary data.</text>
</comment>
<evidence type="ECO:0000313" key="4">
    <source>
        <dbReference type="Proteomes" id="UP000316079"/>
    </source>
</evidence>
<dbReference type="STRING" id="623744.A0A553QRT1"/>
<feature type="compositionally biased region" description="Basic and acidic residues" evidence="1">
    <location>
        <begin position="616"/>
        <end position="626"/>
    </location>
</feature>
<feature type="compositionally biased region" description="Low complexity" evidence="1">
    <location>
        <begin position="756"/>
        <end position="768"/>
    </location>
</feature>
<dbReference type="OrthoDB" id="8951351at2759"/>
<feature type="region of interest" description="Disordered" evidence="1">
    <location>
        <begin position="377"/>
        <end position="496"/>
    </location>
</feature>
<dbReference type="Proteomes" id="UP000316079">
    <property type="component" value="Unassembled WGS sequence"/>
</dbReference>
<dbReference type="InterPro" id="IPR027907">
    <property type="entry name" value="BTBD8_C"/>
</dbReference>
<proteinExistence type="predicted"/>
<feature type="region of interest" description="Disordered" evidence="1">
    <location>
        <begin position="166"/>
        <end position="341"/>
    </location>
</feature>
<evidence type="ECO:0000256" key="1">
    <source>
        <dbReference type="SAM" id="MobiDB-lite"/>
    </source>
</evidence>
<feature type="compositionally biased region" description="Polar residues" evidence="1">
    <location>
        <begin position="799"/>
        <end position="817"/>
    </location>
</feature>
<protein>
    <recommendedName>
        <fullName evidence="2">BTB/POZ domain-containing protein</fullName>
    </recommendedName>
</protein>
<feature type="compositionally biased region" description="Polar residues" evidence="1">
    <location>
        <begin position="126"/>
        <end position="140"/>
    </location>
</feature>
<feature type="compositionally biased region" description="Low complexity" evidence="1">
    <location>
        <begin position="737"/>
        <end position="748"/>
    </location>
</feature>
<feature type="compositionally biased region" description="Low complexity" evidence="1">
    <location>
        <begin position="7"/>
        <end position="18"/>
    </location>
</feature>
<evidence type="ECO:0000313" key="3">
    <source>
        <dbReference type="EMBL" id="TRY92674.1"/>
    </source>
</evidence>
<feature type="compositionally biased region" description="Low complexity" evidence="1">
    <location>
        <begin position="561"/>
        <end position="575"/>
    </location>
</feature>
<dbReference type="AlphaFoldDB" id="A0A553QRT1"/>
<feature type="compositionally biased region" description="Basic and acidic residues" evidence="1">
    <location>
        <begin position="230"/>
        <end position="251"/>
    </location>
</feature>
<accession>A0A553QRT1</accession>